<proteinExistence type="predicted"/>
<protein>
    <submittedName>
        <fullName evidence="2">DEFGA-like protein</fullName>
    </submittedName>
</protein>
<dbReference type="Proteomes" id="UP001164746">
    <property type="component" value="Chromosome 6"/>
</dbReference>
<organism evidence="2 3">
    <name type="scientific">Mya arenaria</name>
    <name type="common">Soft-shell clam</name>
    <dbReference type="NCBI Taxonomy" id="6604"/>
    <lineage>
        <taxon>Eukaryota</taxon>
        <taxon>Metazoa</taxon>
        <taxon>Spiralia</taxon>
        <taxon>Lophotrochozoa</taxon>
        <taxon>Mollusca</taxon>
        <taxon>Bivalvia</taxon>
        <taxon>Autobranchia</taxon>
        <taxon>Heteroconchia</taxon>
        <taxon>Euheterodonta</taxon>
        <taxon>Imparidentia</taxon>
        <taxon>Neoheterodontei</taxon>
        <taxon>Myida</taxon>
        <taxon>Myoidea</taxon>
        <taxon>Myidae</taxon>
        <taxon>Mya</taxon>
    </lineage>
</organism>
<accession>A0ABY7EGG8</accession>
<evidence type="ECO:0000313" key="3">
    <source>
        <dbReference type="Proteomes" id="UP001164746"/>
    </source>
</evidence>
<reference evidence="2" key="1">
    <citation type="submission" date="2022-11" db="EMBL/GenBank/DDBJ databases">
        <title>Centuries of genome instability and evolution in soft-shell clam transmissible cancer (bioRxiv).</title>
        <authorList>
            <person name="Hart S.F.M."/>
            <person name="Yonemitsu M.A."/>
            <person name="Giersch R.M."/>
            <person name="Beal B.F."/>
            <person name="Arriagada G."/>
            <person name="Davis B.W."/>
            <person name="Ostrander E.A."/>
            <person name="Goff S.P."/>
            <person name="Metzger M.J."/>
        </authorList>
    </citation>
    <scope>NUCLEOTIDE SEQUENCE</scope>
    <source>
        <strain evidence="2">MELC-2E11</strain>
        <tissue evidence="2">Siphon/mantle</tissue>
    </source>
</reference>
<name>A0ABY7EGG8_MYAAR</name>
<keyword evidence="3" id="KW-1185">Reference proteome</keyword>
<dbReference type="EMBL" id="CP111017">
    <property type="protein sequence ID" value="WAR07519.1"/>
    <property type="molecule type" value="Genomic_DNA"/>
</dbReference>
<feature type="signal peptide" evidence="1">
    <location>
        <begin position="1"/>
        <end position="18"/>
    </location>
</feature>
<sequence length="76" mass="8011">MKTMILIVLVCSLVAVLAAPKAKRLACAAGELGCAAYCATRGNFQGGCCGKEYTNCHGTCYCNGSGLEYRCYNCDL</sequence>
<evidence type="ECO:0000256" key="1">
    <source>
        <dbReference type="SAM" id="SignalP"/>
    </source>
</evidence>
<evidence type="ECO:0000313" key="2">
    <source>
        <dbReference type="EMBL" id="WAR07519.1"/>
    </source>
</evidence>
<keyword evidence="1" id="KW-0732">Signal</keyword>
<gene>
    <name evidence="2" type="ORF">MAR_017477</name>
</gene>
<feature type="chain" id="PRO_5045622720" evidence="1">
    <location>
        <begin position="19"/>
        <end position="76"/>
    </location>
</feature>